<reference evidence="1 2" key="1">
    <citation type="journal article" date="2018" name="Biotechnol. Adv.">
        <title>Improved genomic resources and new bioinformatic workflow for the carcinogenic parasite Clonorchis sinensis: Biotechnological implications.</title>
        <authorList>
            <person name="Wang D."/>
            <person name="Korhonen P.K."/>
            <person name="Gasser R.B."/>
            <person name="Young N.D."/>
        </authorList>
    </citation>
    <scope>NUCLEOTIDE SEQUENCE [LARGE SCALE GENOMIC DNA]</scope>
    <source>
        <strain evidence="1">Cs-k2</strain>
    </source>
</reference>
<accession>A0A3R7C5T6</accession>
<organism evidence="1 2">
    <name type="scientific">Clonorchis sinensis</name>
    <name type="common">Chinese liver fluke</name>
    <dbReference type="NCBI Taxonomy" id="79923"/>
    <lineage>
        <taxon>Eukaryota</taxon>
        <taxon>Metazoa</taxon>
        <taxon>Spiralia</taxon>
        <taxon>Lophotrochozoa</taxon>
        <taxon>Platyhelminthes</taxon>
        <taxon>Trematoda</taxon>
        <taxon>Digenea</taxon>
        <taxon>Opisthorchiida</taxon>
        <taxon>Opisthorchiata</taxon>
        <taxon>Opisthorchiidae</taxon>
        <taxon>Clonorchis</taxon>
    </lineage>
</organism>
<protein>
    <submittedName>
        <fullName evidence="1">Uncharacterized protein</fullName>
    </submittedName>
</protein>
<dbReference type="InParanoid" id="A0A3R7C5T6"/>
<comment type="caution">
    <text evidence="1">The sequence shown here is derived from an EMBL/GenBank/DDBJ whole genome shotgun (WGS) entry which is preliminary data.</text>
</comment>
<dbReference type="Proteomes" id="UP000286415">
    <property type="component" value="Unassembled WGS sequence"/>
</dbReference>
<dbReference type="OrthoDB" id="9972212at2759"/>
<evidence type="ECO:0000313" key="2">
    <source>
        <dbReference type="Proteomes" id="UP000286415"/>
    </source>
</evidence>
<reference evidence="1 2" key="2">
    <citation type="journal article" date="2021" name="Genomics">
        <title>High-quality reference genome for Clonorchis sinensis.</title>
        <authorList>
            <person name="Young N.D."/>
            <person name="Stroehlein A.J."/>
            <person name="Kinkar L."/>
            <person name="Wang T."/>
            <person name="Sohn W.M."/>
            <person name="Chang B.C.H."/>
            <person name="Kaur P."/>
            <person name="Weisz D."/>
            <person name="Dudchenko O."/>
            <person name="Aiden E.L."/>
            <person name="Korhonen P.K."/>
            <person name="Gasser R.B."/>
        </authorList>
    </citation>
    <scope>NUCLEOTIDE SEQUENCE [LARGE SCALE GENOMIC DNA]</scope>
    <source>
        <strain evidence="1">Cs-k2</strain>
    </source>
</reference>
<name>A0A3R7C5T6_CLOSI</name>
<sequence>MGFDTTYLPIIEIPVSSSYRRPKIHAQTASYVVCFMMSWSRHRRVPEVDSHVSKQSGRKPIGTAWHNANVQPVRELPQTSSGTSNRFLEISGKMVRSQRLEQEVKTNNPGEHEKSDVQKMQIMTELIEKQRRIDKYWNLTWGFTKDYDYYGNYRPNHSNQSVASMEARAVPNTTAANYGFYMDSEQAVNIRNLERGMIREIRRS</sequence>
<dbReference type="EMBL" id="NIRI02000077">
    <property type="protein sequence ID" value="KAG5441346.1"/>
    <property type="molecule type" value="Genomic_DNA"/>
</dbReference>
<proteinExistence type="predicted"/>
<dbReference type="AlphaFoldDB" id="A0A3R7C5T6"/>
<gene>
    <name evidence="1" type="ORF">CSKR_103220</name>
</gene>
<keyword evidence="2" id="KW-1185">Reference proteome</keyword>
<evidence type="ECO:0000313" key="1">
    <source>
        <dbReference type="EMBL" id="KAG5441346.1"/>
    </source>
</evidence>